<gene>
    <name evidence="1" type="ORF">B7017_p0068</name>
</gene>
<proteinExistence type="predicted"/>
<organism evidence="1">
    <name type="scientific">Bifidobacterium breve</name>
    <dbReference type="NCBI Taxonomy" id="1685"/>
    <lineage>
        <taxon>Bacteria</taxon>
        <taxon>Bacillati</taxon>
        <taxon>Actinomycetota</taxon>
        <taxon>Actinomycetes</taxon>
        <taxon>Bifidobacteriales</taxon>
        <taxon>Bifidobacteriaceae</taxon>
        <taxon>Bifidobacterium</taxon>
    </lineage>
</organism>
<evidence type="ECO:0000313" key="1">
    <source>
        <dbReference type="EMBL" id="AIW55122.1"/>
    </source>
</evidence>
<dbReference type="EMBL" id="KM406416">
    <property type="protein sequence ID" value="AIW55122.1"/>
    <property type="molecule type" value="Genomic_DNA"/>
</dbReference>
<sequence>MRYKKGDPFAALRLNERKQPTETIGIELNAAAKALYRLECKRCYGNLLDFDKLPERIRKHYTNSAFEVLAHAREERHASQ</sequence>
<dbReference type="RefSeq" id="WP_052791079.1">
    <property type="nucleotide sequence ID" value="NZ_JASPDM010000027.1"/>
</dbReference>
<reference evidence="1" key="1">
    <citation type="journal article" date="2015" name="Appl. Environ. Microbiol.">
        <title>Discovery of a conjugative megaplasmid in Bifidobacterium breve.</title>
        <authorList>
            <person name="Bottacini F."/>
            <person name="O'Connell Motherway M."/>
            <person name="Casey E."/>
            <person name="McDonnell B."/>
            <person name="Mahony J."/>
            <person name="Ventura M."/>
            <person name="van Sinderen D."/>
        </authorList>
    </citation>
    <scope>NUCLEOTIDE SEQUENCE</scope>
    <source>
        <strain evidence="1">JCM 7017</strain>
        <plasmid evidence="1">megaplasmid pMP7017</plasmid>
    </source>
</reference>
<keyword evidence="1" id="KW-0614">Plasmid</keyword>
<name>A0A0A0V168_BIFBR</name>
<protein>
    <submittedName>
        <fullName evidence="1">Uncharacterized protein</fullName>
    </submittedName>
</protein>
<accession>A0A0A0V168</accession>
<geneLocation type="plasmid" evidence="1">
    <name>megaplasmid pMP7017</name>
</geneLocation>
<dbReference type="AlphaFoldDB" id="A0A0A0V168"/>